<reference evidence="5" key="1">
    <citation type="submission" date="2017-03" db="EMBL/GenBank/DDBJ databases">
        <title>Genomes of endolithic fungi from Antarctica.</title>
        <authorList>
            <person name="Coleine C."/>
            <person name="Masonjones S."/>
            <person name="Stajich J.E."/>
        </authorList>
    </citation>
    <scope>NUCLEOTIDE SEQUENCE [LARGE SCALE GENOMIC DNA]</scope>
    <source>
        <strain evidence="5">CCFEE 5527</strain>
    </source>
</reference>
<evidence type="ECO:0008006" key="6">
    <source>
        <dbReference type="Google" id="ProtNLM"/>
    </source>
</evidence>
<organism evidence="4 5">
    <name type="scientific">Cryoendolithus antarcticus</name>
    <dbReference type="NCBI Taxonomy" id="1507870"/>
    <lineage>
        <taxon>Eukaryota</taxon>
        <taxon>Fungi</taxon>
        <taxon>Dikarya</taxon>
        <taxon>Ascomycota</taxon>
        <taxon>Pezizomycotina</taxon>
        <taxon>Dothideomycetes</taxon>
        <taxon>Dothideomycetidae</taxon>
        <taxon>Cladosporiales</taxon>
        <taxon>Cladosporiaceae</taxon>
        <taxon>Cryoendolithus</taxon>
    </lineage>
</organism>
<keyword evidence="3" id="KW-0175">Coiled coil</keyword>
<dbReference type="OrthoDB" id="2015447at2759"/>
<evidence type="ECO:0000313" key="4">
    <source>
        <dbReference type="EMBL" id="OQN98834.1"/>
    </source>
</evidence>
<dbReference type="GO" id="GO:0005737">
    <property type="term" value="C:cytoplasm"/>
    <property type="evidence" value="ECO:0007669"/>
    <property type="project" value="TreeGrafter"/>
</dbReference>
<dbReference type="InParanoid" id="A0A1V8SI50"/>
<feature type="coiled-coil region" evidence="3">
    <location>
        <begin position="76"/>
        <end position="110"/>
    </location>
</feature>
<evidence type="ECO:0000313" key="5">
    <source>
        <dbReference type="Proteomes" id="UP000192596"/>
    </source>
</evidence>
<dbReference type="GO" id="GO:0016272">
    <property type="term" value="C:prefoldin complex"/>
    <property type="evidence" value="ECO:0007669"/>
    <property type="project" value="InterPro"/>
</dbReference>
<comment type="similarity">
    <text evidence="1">Belongs to the prefoldin subunit beta family.</text>
</comment>
<dbReference type="STRING" id="1507870.A0A1V8SI50"/>
<comment type="caution">
    <text evidence="4">The sequence shown here is derived from an EMBL/GenBank/DDBJ whole genome shotgun (WGS) entry which is preliminary data.</text>
</comment>
<dbReference type="GO" id="GO:0044183">
    <property type="term" value="F:protein folding chaperone"/>
    <property type="evidence" value="ECO:0007669"/>
    <property type="project" value="TreeGrafter"/>
</dbReference>
<gene>
    <name evidence="4" type="ORF">B0A48_15180</name>
</gene>
<dbReference type="FunCoup" id="A0A1V8SI50">
    <property type="interactions" value="174"/>
</dbReference>
<accession>A0A1V8SI50</accession>
<dbReference type="Pfam" id="PF01920">
    <property type="entry name" value="Prefoldin_2"/>
    <property type="match status" value="1"/>
</dbReference>
<keyword evidence="5" id="KW-1185">Reference proteome</keyword>
<sequence>MAIPNEKLQALLEEIQAKAQFSSQQLGIVRTQLASQARKKRMLELSAKELDALPGATPVYNGVGKMFVGTSTQDVKKEQTREAEAVVKEIENLKKKENYLETTLKNSQEHVDALFKRAG</sequence>
<dbReference type="PANTHER" id="PTHR20903">
    <property type="entry name" value="PREFOLDIN SUBUNIT 1-RELATED"/>
    <property type="match status" value="1"/>
</dbReference>
<dbReference type="GO" id="GO:0051082">
    <property type="term" value="F:unfolded protein binding"/>
    <property type="evidence" value="ECO:0007669"/>
    <property type="project" value="InterPro"/>
</dbReference>
<dbReference type="SUPFAM" id="SSF46579">
    <property type="entry name" value="Prefoldin"/>
    <property type="match status" value="1"/>
</dbReference>
<dbReference type="Gene3D" id="1.10.287.370">
    <property type="match status" value="1"/>
</dbReference>
<evidence type="ECO:0000256" key="3">
    <source>
        <dbReference type="SAM" id="Coils"/>
    </source>
</evidence>
<proteinExistence type="inferred from homology"/>
<protein>
    <recommendedName>
        <fullName evidence="6">Prefoldin subunit 1</fullName>
    </recommendedName>
</protein>
<dbReference type="PANTHER" id="PTHR20903:SF0">
    <property type="entry name" value="PREFOLDIN SUBUNIT 1"/>
    <property type="match status" value="1"/>
</dbReference>
<dbReference type="Proteomes" id="UP000192596">
    <property type="component" value="Unassembled WGS sequence"/>
</dbReference>
<keyword evidence="2" id="KW-0143">Chaperone</keyword>
<dbReference type="InterPro" id="IPR009053">
    <property type="entry name" value="Prefoldin"/>
</dbReference>
<name>A0A1V8SI50_9PEZI</name>
<evidence type="ECO:0000256" key="2">
    <source>
        <dbReference type="ARBA" id="ARBA00023186"/>
    </source>
</evidence>
<evidence type="ECO:0000256" key="1">
    <source>
        <dbReference type="ARBA" id="ARBA00008045"/>
    </source>
</evidence>
<dbReference type="EMBL" id="NAJO01000043">
    <property type="protein sequence ID" value="OQN98834.1"/>
    <property type="molecule type" value="Genomic_DNA"/>
</dbReference>
<dbReference type="AlphaFoldDB" id="A0A1V8SI50"/>
<dbReference type="InterPro" id="IPR002777">
    <property type="entry name" value="PFD_beta-like"/>
</dbReference>